<gene>
    <name evidence="4" type="ORF">PSON_ATCC_30995.1.T1450041</name>
</gene>
<dbReference type="SMART" id="SM00119">
    <property type="entry name" value="HECTc"/>
    <property type="match status" value="1"/>
</dbReference>
<name>A0A8S1R9F3_9CILI</name>
<protein>
    <recommendedName>
        <fullName evidence="3">HECT domain-containing protein</fullName>
    </recommendedName>
</protein>
<evidence type="ECO:0000313" key="5">
    <source>
        <dbReference type="Proteomes" id="UP000692954"/>
    </source>
</evidence>
<dbReference type="InterPro" id="IPR000569">
    <property type="entry name" value="HECT_dom"/>
</dbReference>
<keyword evidence="5" id="KW-1185">Reference proteome</keyword>
<dbReference type="GO" id="GO:0043161">
    <property type="term" value="P:proteasome-mediated ubiquitin-dependent protein catabolic process"/>
    <property type="evidence" value="ECO:0007669"/>
    <property type="project" value="TreeGrafter"/>
</dbReference>
<dbReference type="Proteomes" id="UP000692954">
    <property type="component" value="Unassembled WGS sequence"/>
</dbReference>
<evidence type="ECO:0000259" key="3">
    <source>
        <dbReference type="PROSITE" id="PS50237"/>
    </source>
</evidence>
<dbReference type="InterPro" id="IPR045322">
    <property type="entry name" value="HECTD1/TRIP12-like"/>
</dbReference>
<dbReference type="EMBL" id="CAJJDN010000145">
    <property type="protein sequence ID" value="CAD8123495.1"/>
    <property type="molecule type" value="Genomic_DNA"/>
</dbReference>
<feature type="domain" description="HECT" evidence="3">
    <location>
        <begin position="3711"/>
        <end position="4040"/>
    </location>
</feature>
<dbReference type="GO" id="GO:0061630">
    <property type="term" value="F:ubiquitin protein ligase activity"/>
    <property type="evidence" value="ECO:0007669"/>
    <property type="project" value="InterPro"/>
</dbReference>
<keyword evidence="2" id="KW-0833">Ubl conjugation pathway</keyword>
<organism evidence="4 5">
    <name type="scientific">Paramecium sonneborni</name>
    <dbReference type="NCBI Taxonomy" id="65129"/>
    <lineage>
        <taxon>Eukaryota</taxon>
        <taxon>Sar</taxon>
        <taxon>Alveolata</taxon>
        <taxon>Ciliophora</taxon>
        <taxon>Intramacronucleata</taxon>
        <taxon>Oligohymenophorea</taxon>
        <taxon>Peniculida</taxon>
        <taxon>Parameciidae</taxon>
        <taxon>Paramecium</taxon>
    </lineage>
</organism>
<accession>A0A8S1R9F3</accession>
<feature type="active site" description="Glycyl thioester intermediate" evidence="2">
    <location>
        <position position="4007"/>
    </location>
</feature>
<dbReference type="PANTHER" id="PTHR45670">
    <property type="entry name" value="E3 UBIQUITIN-PROTEIN LIGASE TRIP12"/>
    <property type="match status" value="1"/>
</dbReference>
<keyword evidence="1" id="KW-0808">Transferase</keyword>
<proteinExistence type="predicted"/>
<dbReference type="PROSITE" id="PS50237">
    <property type="entry name" value="HECT"/>
    <property type="match status" value="1"/>
</dbReference>
<dbReference type="OrthoDB" id="298098at2759"/>
<reference evidence="4" key="1">
    <citation type="submission" date="2021-01" db="EMBL/GenBank/DDBJ databases">
        <authorList>
            <consortium name="Genoscope - CEA"/>
            <person name="William W."/>
        </authorList>
    </citation>
    <scope>NUCLEOTIDE SEQUENCE</scope>
</reference>
<evidence type="ECO:0000313" key="4">
    <source>
        <dbReference type="EMBL" id="CAD8123495.1"/>
    </source>
</evidence>
<comment type="caution">
    <text evidence="4">The sequence shown here is derived from an EMBL/GenBank/DDBJ whole genome shotgun (WGS) entry which is preliminary data.</text>
</comment>
<dbReference type="Pfam" id="PF00632">
    <property type="entry name" value="HECT"/>
    <property type="match status" value="1"/>
</dbReference>
<dbReference type="GO" id="GO:0000209">
    <property type="term" value="P:protein polyubiquitination"/>
    <property type="evidence" value="ECO:0007669"/>
    <property type="project" value="TreeGrafter"/>
</dbReference>
<evidence type="ECO:0000256" key="1">
    <source>
        <dbReference type="ARBA" id="ARBA00022679"/>
    </source>
</evidence>
<evidence type="ECO:0000256" key="2">
    <source>
        <dbReference type="PROSITE-ProRule" id="PRU00104"/>
    </source>
</evidence>
<dbReference type="PANTHER" id="PTHR45670:SF1">
    <property type="entry name" value="E3 UBIQUITIN-PROTEIN LIGASE HECTD1"/>
    <property type="match status" value="1"/>
</dbReference>
<sequence>MGCVNSQKSKNINLNRQAAYATIFNDNIQIQQYSTTERNQRFVEPQKNFQVPSNINKQSESQLKRTIQRLNLNKVNQFKQNVETLKKYQKRDSKFYNSHQKDFDEIMQHIQQQTLTLQILLNKNDQLQMPLLDILYIKNNEGKSLIELILCQIDNYEIISQIVLGFNLTEDHLQAIAIPLFRKLKLLNSNLNVEKAIKFLKDIKQKKIIEIILNVSKDRGNSIIIKHFRNIFNYIDKNNKMHLKYLKILSQMTSGVESFQILQQEYIKASIEFKLNNLIISKKIKKGNMEDLLKMKSELQELKINIFHQVALNKKWDIFNQYSNCLIQNPNISQFTSFMMFFQNAPFDMILKYIQQYPNQLIQGIEYSTSQGLNLIHCLCLNKNVSQILDNNCLEIMDILKNQKNFNQLLLQPYQDQIPLIFYLNVQKIVHKKFLDFLGKNLKKDFDFYKLDTLAQILGEELKFREIKKQQKSIKYLQRKKKHAFNQNYFKLELELQQELKEQFNLYYLHYVQLMKIMIKRKFSIDYSHLNEFFTFTSNFPYDLGTSHHSFLQIALRNLNENFILQELKKFNFQNHLKSYKNELEKLNIQLPKDYSLEAQILVKLVYLKMDIADQSSQLHKEINQIILQQLQKDPKLLWARIYGNSQIKYKGFSTNLYQLIKQLLDVLFIRDVLLISFQNNLDCTSIDIMKEFVFQELLLKQVATKEIDLRAFSDSFPRQIQFKEEVIEKKVKVNSKTKSFQIKFYIWSLGLEESQSKMDIGQFYLFLQHLDRKCISKLIKCQTIKITMKLLQVLLEQEITMPLINEIINLNPQYFIPKIWWLTQNCDLKTSLKIISIKHQIKPIIISKLKINQLDLIFDWQMYGIQFKILRYSKQLLIQQDLSTKSQLIIFQLLNRLLFVTALAIDDYFNVELSTYLKNSQVDKKKETISQIQLHMMIQNLALKNIQLFIDYFNLDAYSLIYILSLNHFSNNNFFSYTPSEVFQINKFNFNNQVQQLLKLDFKYQQEICPIFIYRENRLNQNEEPRVFQVNDDIEYDRHKKPYCILLIKHFNYETFSMFDQKLRTSLYRRQNFQITFEEIKDQRIIEILIDDLIQILRQEFEIHQITHIITDPLTISINNNSNLAEILCRCLSKEELKLSKQLSLNFLEKLSLISNQMCIQYLEKLTLKNYEFLHVYYQALAKENIPLLNHLINYYHENQLSMPFIYNYKYISQNVKNYKRALQEKYYLVLDVKQYQLLYNTVKLNINTIFNHIQMFILLGYVEQLKFIRQQPTIQDQIQNFYFEYLFAKKMCIENDLGIRVNLFSGDIIKKQFQLELFFLKKFKRTSEKFCIFSFSKQICSFNFYQQKIDYLETFQILDQIMGNSKEQSQQLTQFNELYSLIINPQAKQITLQKELIQFISKLIMKAKKLNKFILDRYDEYISLFNINSKNVEIIFDFRKPKQAFLKFITQILIQYISLIKEKKSTTLKDYEKLTEYILKYQIKNEKLIECLQLGLQNYYLTKLDNTTLFYVQNKVNLLPKNDYNFSKNSHFYNRYNVIKKIMNLDEINLEKMTPIQVFLSKGKVDHIFQINYSNSNLMAALISNNFNTIQTILKKHQNPQKICSDFNLFHYMIIFQNEKNIISFFHEYIENYIQDINKLMIFQNESILQTIVLQRKCKIFDLIINQYLLRLTDSQTHLKIIQQHLQMKVQQSDFMIYQLGICQKSYFIVDYLDGIIQADEIQQLISSVNLNLVQNLLNSQQGVNKFNKFTKYYIDSLQHVLQSNLSQKKVEKQNKDTKQMKIVGVQKQFMIKIKKHNKLLNLLEIELACIYKIFGFNKFILKYLKKNQKFFSLFENDPQDILIAIDTCKGHPKLIEFYLNNFSQQDFKANLEQIVKQCQKFYLIQDPIFYKSIITFPEQFINILNPSDYNLEICLLLSAKLKQTKILENFIKNQLQLQQTQSQNLERIDFIQENYLFMMSLFLNDFSLPILKTGYQHISVELLVKSLKFLEQNFEQEFEKLSNEGLNYVINLLDKEIIINNQNTFQEYINSNDRGYSIIRGMLLIQQIEVNVHFFLFKLPKWANFSNKVEISFDNIPIMFNNQNYILPLKFNNDVLELNELLINEFIPVLKQLKYERIMNEELIKFEDFKQKWPQYDFQLLINNINIAQIPFYCLENLDELNLKQEIINQENQKEKANFYENIIFFKSLLNPLENSDENHFINDLQAPHKNLDFDESTIQESKYIQKYQNQQNKLSQNKLRKKVQIIKEFLPINKYKSRFTNIQNMILIEFYHYYYPQTTVILLQPLSKKEYYEQYNPKAILQLLIYKFKQYHDNVKELIKSQQYEKWKINLPYYIENDQFIYQEILFIPYSIQFILFKFQELVHDVRKLNDDERKLTEYDSNLIKWRINVISVLEVLVKSILESSFLENKCVDIFSIIDSICQWKNLQQILFQIIYNNLISVQITTKLFQIIYVEFKEEKSSYLNETQNDSFHILDQIFQFEKTEYQIYQKILIITLNVFVRKDVNLKTYVQLNKQQRNLYNKQSKALENSFNLYNVINDSDFYFDIFSPPEFIEYFFNRQQIDKYINDLSIRLNRFMNKDVVLIVNYTQLKDLYENQILEIKKISDRRVMLQKQYEIQSELLRLKDFFISKVENSLFEQLQSQSFEQLFEVYLSILLQSLRQNNQFLQSTQSNVRRIIKATKSKVIERMAQFSEYNFLRFQFGFQLTPTYYQQRAKIGDICFVCFLKNGKLTIEPYQLIRIKDSEFSFFSLQNQRRALTQEQIDDQFRFDAKQKQYGFEMILELILEEIISLIWFTPQWPNEQNFSSEILNLFFLDQNSNLLACHEKKFLHKMQILQQIENEQQKQIFLDDFLGQNLIPSYAQFLVTQIIPIIPNQINYNFKFNDQKQQCFVKENNEIFITISNDDFILDKLSFGNYNTACYFDSKQKLQKYLKKLNKFAHQIQGMSKLILKICFEDELNKNPQFYLSQFFHHINIFEEFELGFQEFCNEIQISQINNSLQQLFDVSSFTQLKQKIFCQIVKQIEFHFKLNQNDEKIKLENGNLSLYMYLLSNDPKSQNLLISDISYFFSKMIIQHEQFGISHLIILDQFYDIQILDQPSPDQYKSMANTILLIRYLFQLIQLKQNQQQNIKVTFILQINPSNKRFYEFQIQNSQIILYYNCLKDFSLEVFLLDYLNNFKFQGEVQYENLINDNYLLNCQILHKQIIFKDNLYYPQIKKEDKNLYISKDFSQFQILDGKLDPQEQEKGIIIFQNKGIYQKIITFKSNQKYMPLQKYFKQIENKQIYGQIFYFLVSGINEKYDLDTQLNTLQVRFNANKKKIQHFLNHYQRNTHKLKVNTKLITTNIAMVELIVNGVESVKIKSKSPQLLISTLKNQNYTKSTIIQFKPIKIANQNQNLLDHIGILIEQSKENQIYKPIEFRQKIQNNLLEENQKLIKFLLKGMGQKVEFIQKSNLLNKQIDLIEIQNVNTISYLNSNQISVASLCGQKRTDFLEFLEISDNQIHYENGIFVHSQFQQIKIYPQIFKETLGLKFQWQPTIKGIYNLFLGGLKINGQFIVLANKIDSKRCTIKLIEDTKNIRLYQKIKFAIKLRDHLNNIYGDIEQRLNEIQPKVETISEFSEEKIEINGPNKEGEITLQVSFSQKENVEHQPEDVQVKVSILDKYLSNQFHLEGLTLEMRIIKYYEKLKSPKVEKVFKIDRAQFPNEILKLAKDKFQCIMKIKFVNEEGSDDGGLRREFYNKVGQMIKSPIFGFFKKNKKSQTYFFSSQFNQNQNRKQYALIFGKLIANSIINKEIIGVKFAPQFWKLIFNKPISYEDLEGIMEENEFQNYINLNQMQNDDIEMLYLNFEITKGEKTIQLVPNGNQINLTAQNRDQYLQLIAKYYICDEFQEIIQELKDGFESVLKIDLLNDCFDVTEMHTLTEGADNIQPQQVLDLVKFEGGSDQMESFFKKFILSLDEIELRDFLQFTTGSPQLPWNAKPTIQIEFSKQAKETNLPKSSTCFYKLTIPYYQSYEDFKKKMEIAIENGQEGFGQY</sequence>